<evidence type="ECO:0000256" key="1">
    <source>
        <dbReference type="SAM" id="MobiDB-lite"/>
    </source>
</evidence>
<dbReference type="SUPFAM" id="SSF160214">
    <property type="entry name" value="FlaG-like"/>
    <property type="match status" value="1"/>
</dbReference>
<keyword evidence="2" id="KW-0282">Flagellum</keyword>
<dbReference type="Proteomes" id="UP000262969">
    <property type="component" value="Unassembled WGS sequence"/>
</dbReference>
<dbReference type="Pfam" id="PF03646">
    <property type="entry name" value="FlaG"/>
    <property type="match status" value="1"/>
</dbReference>
<dbReference type="Gene3D" id="3.30.160.170">
    <property type="entry name" value="FlaG-like"/>
    <property type="match status" value="1"/>
</dbReference>
<keyword evidence="2" id="KW-0966">Cell projection</keyword>
<gene>
    <name evidence="2" type="ORF">DHW61_01940</name>
</gene>
<proteinExistence type="predicted"/>
<dbReference type="AlphaFoldDB" id="A0A3D2X4C1"/>
<dbReference type="EMBL" id="DPVV01000070">
    <property type="protein sequence ID" value="HCL01168.1"/>
    <property type="molecule type" value="Genomic_DNA"/>
</dbReference>
<reference evidence="2 3" key="1">
    <citation type="journal article" date="2018" name="Nat. Biotechnol.">
        <title>A standardized bacterial taxonomy based on genome phylogeny substantially revises the tree of life.</title>
        <authorList>
            <person name="Parks D.H."/>
            <person name="Chuvochina M."/>
            <person name="Waite D.W."/>
            <person name="Rinke C."/>
            <person name="Skarshewski A."/>
            <person name="Chaumeil P.A."/>
            <person name="Hugenholtz P."/>
        </authorList>
    </citation>
    <scope>NUCLEOTIDE SEQUENCE [LARGE SCALE GENOMIC DNA]</scope>
    <source>
        <strain evidence="2">UBA11728</strain>
    </source>
</reference>
<evidence type="ECO:0000313" key="3">
    <source>
        <dbReference type="Proteomes" id="UP000262969"/>
    </source>
</evidence>
<feature type="region of interest" description="Disordered" evidence="1">
    <location>
        <begin position="16"/>
        <end position="55"/>
    </location>
</feature>
<accession>A0A3D2X4C1</accession>
<dbReference type="InterPro" id="IPR005186">
    <property type="entry name" value="FlaG"/>
</dbReference>
<keyword evidence="2" id="KW-0969">Cilium</keyword>
<dbReference type="PANTHER" id="PTHR37166">
    <property type="entry name" value="PROTEIN FLAG"/>
    <property type="match status" value="1"/>
</dbReference>
<dbReference type="PANTHER" id="PTHR37166:SF1">
    <property type="entry name" value="PROTEIN FLAG"/>
    <property type="match status" value="1"/>
</dbReference>
<name>A0A3D2X4C1_9FIRM</name>
<feature type="compositionally biased region" description="Low complexity" evidence="1">
    <location>
        <begin position="16"/>
        <end position="30"/>
    </location>
</feature>
<comment type="caution">
    <text evidence="2">The sequence shown here is derived from an EMBL/GenBank/DDBJ whole genome shotgun (WGS) entry which is preliminary data.</text>
</comment>
<sequence length="126" mass="14038">MEIKSINGIANNAVSPVATPTTGRTGTATVSPIQRKTSAEGMDMPNKPNNQTNEQQIKSAVDKANQAMKHTQTRCEFAYHEPTKSISIKIIDEQTDEILREVPPEKVLDMIEKMWEMAGLLVDEKR</sequence>
<protein>
    <submittedName>
        <fullName evidence="2">Flagellar biosynthesis protein FlaG</fullName>
    </submittedName>
</protein>
<organism evidence="2 3">
    <name type="scientific">Lachnoclostridium phytofermentans</name>
    <dbReference type="NCBI Taxonomy" id="66219"/>
    <lineage>
        <taxon>Bacteria</taxon>
        <taxon>Bacillati</taxon>
        <taxon>Bacillota</taxon>
        <taxon>Clostridia</taxon>
        <taxon>Lachnospirales</taxon>
        <taxon>Lachnospiraceae</taxon>
    </lineage>
</organism>
<evidence type="ECO:0000313" key="2">
    <source>
        <dbReference type="EMBL" id="HCL01168.1"/>
    </source>
</evidence>
<dbReference type="InterPro" id="IPR035924">
    <property type="entry name" value="FlaG-like_sf"/>
</dbReference>